<reference evidence="2" key="1">
    <citation type="submission" date="2019-08" db="EMBL/GenBank/DDBJ databases">
        <authorList>
            <person name="Kucharzyk K."/>
            <person name="Murdoch R.W."/>
            <person name="Higgins S."/>
            <person name="Loffler F."/>
        </authorList>
    </citation>
    <scope>NUCLEOTIDE SEQUENCE</scope>
</reference>
<dbReference type="EMBL" id="VSSQ01107113">
    <property type="protein sequence ID" value="MPN46445.1"/>
    <property type="molecule type" value="Genomic_DNA"/>
</dbReference>
<accession>A0A645I567</accession>
<organism evidence="2">
    <name type="scientific">bioreactor metagenome</name>
    <dbReference type="NCBI Taxonomy" id="1076179"/>
    <lineage>
        <taxon>unclassified sequences</taxon>
        <taxon>metagenomes</taxon>
        <taxon>ecological metagenomes</taxon>
    </lineage>
</organism>
<gene>
    <name evidence="2" type="ORF">SDC9_194031</name>
</gene>
<dbReference type="AlphaFoldDB" id="A0A645I567"/>
<name>A0A645I567_9ZZZZ</name>
<proteinExistence type="predicted"/>
<evidence type="ECO:0000313" key="2">
    <source>
        <dbReference type="EMBL" id="MPN46445.1"/>
    </source>
</evidence>
<evidence type="ECO:0000256" key="1">
    <source>
        <dbReference type="SAM" id="MobiDB-lite"/>
    </source>
</evidence>
<feature type="compositionally biased region" description="Polar residues" evidence="1">
    <location>
        <begin position="1"/>
        <end position="26"/>
    </location>
</feature>
<comment type="caution">
    <text evidence="2">The sequence shown here is derived from an EMBL/GenBank/DDBJ whole genome shotgun (WGS) entry which is preliminary data.</text>
</comment>
<protein>
    <submittedName>
        <fullName evidence="2">Uncharacterized protein</fullName>
    </submittedName>
</protein>
<sequence>MEHQSQYNRRNHPQQDMPQRQSTFASTFMRGLAEVNADQAKQTSPEHHHHCQNRPQLDHHLECFCGITLKTQQVANNNHMAGTGNG</sequence>
<feature type="region of interest" description="Disordered" evidence="1">
    <location>
        <begin position="1"/>
        <end position="27"/>
    </location>
</feature>